<sequence length="209" mass="23396">MLKFATSNELRGVNFIQSTGSCSCLSKENTRYNVTAVDLTAAGAGRICNVLDCFTTDCPANFDYVVEYHKCYKMQYTLQSWSAGRSLCNSISSSHPITIDDLLENTISIQYVNFTYIGQCPAGIGNSLGFFTSGYQTFMNGVRSFFWSPYPGVSKLVQIEASVWYPGEPNSRTDGSDYCIQSVFYDYPGWDDQYCGFKECVLCEYDMST</sequence>
<dbReference type="PANTHER" id="PTHR22802:SF379">
    <property type="entry name" value="CHONDROITIN SULFATE PROTEOGLYCAN 2 ISOFORM X1"/>
    <property type="match status" value="1"/>
</dbReference>
<dbReference type="KEGG" id="hro:HELRODRAFT_178132"/>
<dbReference type="GO" id="GO:0038187">
    <property type="term" value="F:pattern recognition receptor activity"/>
    <property type="evidence" value="ECO:0000318"/>
    <property type="project" value="GO_Central"/>
</dbReference>
<dbReference type="EMBL" id="KB097379">
    <property type="protein sequence ID" value="ESN97346.1"/>
    <property type="molecule type" value="Genomic_DNA"/>
</dbReference>
<evidence type="ECO:0000313" key="3">
    <source>
        <dbReference type="EMBL" id="ESN97346.1"/>
    </source>
</evidence>
<dbReference type="InterPro" id="IPR016186">
    <property type="entry name" value="C-type_lectin-like/link_sf"/>
</dbReference>
<dbReference type="InterPro" id="IPR018378">
    <property type="entry name" value="C-type_lectin_CS"/>
</dbReference>
<dbReference type="CTD" id="20206631"/>
<dbReference type="PROSITE" id="PS50041">
    <property type="entry name" value="C_TYPE_LECTIN_2"/>
    <property type="match status" value="1"/>
</dbReference>
<dbReference type="InterPro" id="IPR016187">
    <property type="entry name" value="CTDL_fold"/>
</dbReference>
<keyword evidence="5" id="KW-1185">Reference proteome</keyword>
<dbReference type="InParanoid" id="T1FCT2"/>
<dbReference type="Proteomes" id="UP000015101">
    <property type="component" value="Unassembled WGS sequence"/>
</dbReference>
<dbReference type="InterPro" id="IPR051004">
    <property type="entry name" value="DC-SIGN_domain-containing"/>
</dbReference>
<dbReference type="Gene3D" id="3.10.100.10">
    <property type="entry name" value="Mannose-Binding Protein A, subunit A"/>
    <property type="match status" value="1"/>
</dbReference>
<name>T1FCT2_HELRO</name>
<dbReference type="AlphaFoldDB" id="T1FCT2"/>
<accession>T1FCT2</accession>
<dbReference type="GO" id="GO:0006955">
    <property type="term" value="P:immune response"/>
    <property type="evidence" value="ECO:0000318"/>
    <property type="project" value="GO_Central"/>
</dbReference>
<evidence type="ECO:0000259" key="2">
    <source>
        <dbReference type="PROSITE" id="PS50041"/>
    </source>
</evidence>
<protein>
    <recommendedName>
        <fullName evidence="2">C-type lectin domain-containing protein</fullName>
    </recommendedName>
</protein>
<dbReference type="CDD" id="cd00037">
    <property type="entry name" value="CLECT"/>
    <property type="match status" value="1"/>
</dbReference>
<dbReference type="GO" id="GO:0030246">
    <property type="term" value="F:carbohydrate binding"/>
    <property type="evidence" value="ECO:0000318"/>
    <property type="project" value="GO_Central"/>
</dbReference>
<organism evidence="4 5">
    <name type="scientific">Helobdella robusta</name>
    <name type="common">Californian leech</name>
    <dbReference type="NCBI Taxonomy" id="6412"/>
    <lineage>
        <taxon>Eukaryota</taxon>
        <taxon>Metazoa</taxon>
        <taxon>Spiralia</taxon>
        <taxon>Lophotrochozoa</taxon>
        <taxon>Annelida</taxon>
        <taxon>Clitellata</taxon>
        <taxon>Hirudinea</taxon>
        <taxon>Rhynchobdellida</taxon>
        <taxon>Glossiphoniidae</taxon>
        <taxon>Helobdella</taxon>
    </lineage>
</organism>
<dbReference type="HOGENOM" id="CLU_070181_2_0_1"/>
<gene>
    <name evidence="4" type="primary">20206631</name>
    <name evidence="3" type="ORF">HELRODRAFT_178132</name>
</gene>
<dbReference type="SUPFAM" id="SSF56436">
    <property type="entry name" value="C-type lectin-like"/>
    <property type="match status" value="1"/>
</dbReference>
<keyword evidence="1" id="KW-1015">Disulfide bond</keyword>
<reference evidence="5" key="1">
    <citation type="submission" date="2012-12" db="EMBL/GenBank/DDBJ databases">
        <authorList>
            <person name="Hellsten U."/>
            <person name="Grimwood J."/>
            <person name="Chapman J.A."/>
            <person name="Shapiro H."/>
            <person name="Aerts A."/>
            <person name="Otillar R.P."/>
            <person name="Terry A.Y."/>
            <person name="Boore J.L."/>
            <person name="Simakov O."/>
            <person name="Marletaz F."/>
            <person name="Cho S.-J."/>
            <person name="Edsinger-Gonzales E."/>
            <person name="Havlak P."/>
            <person name="Kuo D.-H."/>
            <person name="Larsson T."/>
            <person name="Lv J."/>
            <person name="Arendt D."/>
            <person name="Savage R."/>
            <person name="Osoegawa K."/>
            <person name="de Jong P."/>
            <person name="Lindberg D.R."/>
            <person name="Seaver E.C."/>
            <person name="Weisblat D.A."/>
            <person name="Putnam N.H."/>
            <person name="Grigoriev I.V."/>
            <person name="Rokhsar D.S."/>
        </authorList>
    </citation>
    <scope>NUCLEOTIDE SEQUENCE</scope>
</reference>
<dbReference type="GeneID" id="20206631"/>
<evidence type="ECO:0000313" key="5">
    <source>
        <dbReference type="Proteomes" id="UP000015101"/>
    </source>
</evidence>
<dbReference type="RefSeq" id="XP_009024522.1">
    <property type="nucleotide sequence ID" value="XM_009026274.1"/>
</dbReference>
<dbReference type="EMBL" id="AMQM01006308">
    <property type="status" value="NOT_ANNOTATED_CDS"/>
    <property type="molecule type" value="Genomic_DNA"/>
</dbReference>
<reference evidence="4" key="3">
    <citation type="submission" date="2015-06" db="UniProtKB">
        <authorList>
            <consortium name="EnsemblMetazoa"/>
        </authorList>
    </citation>
    <scope>IDENTIFICATION</scope>
</reference>
<dbReference type="EnsemblMetazoa" id="HelroT178132">
    <property type="protein sequence ID" value="HelroP178132"/>
    <property type="gene ID" value="HelroG178132"/>
</dbReference>
<proteinExistence type="predicted"/>
<dbReference type="InterPro" id="IPR001304">
    <property type="entry name" value="C-type_lectin-like"/>
</dbReference>
<evidence type="ECO:0000256" key="1">
    <source>
        <dbReference type="ARBA" id="ARBA00023157"/>
    </source>
</evidence>
<feature type="domain" description="C-type lectin" evidence="2">
    <location>
        <begin position="70"/>
        <end position="204"/>
    </location>
</feature>
<dbReference type="PANTHER" id="PTHR22802">
    <property type="entry name" value="C-TYPE LECTIN SUPERFAMILY MEMBER"/>
    <property type="match status" value="1"/>
</dbReference>
<reference evidence="3 5" key="2">
    <citation type="journal article" date="2013" name="Nature">
        <title>Insights into bilaterian evolution from three spiralian genomes.</title>
        <authorList>
            <person name="Simakov O."/>
            <person name="Marletaz F."/>
            <person name="Cho S.J."/>
            <person name="Edsinger-Gonzales E."/>
            <person name="Havlak P."/>
            <person name="Hellsten U."/>
            <person name="Kuo D.H."/>
            <person name="Larsson T."/>
            <person name="Lv J."/>
            <person name="Arendt D."/>
            <person name="Savage R."/>
            <person name="Osoegawa K."/>
            <person name="de Jong P."/>
            <person name="Grimwood J."/>
            <person name="Chapman J.A."/>
            <person name="Shapiro H."/>
            <person name="Aerts A."/>
            <person name="Otillar R.P."/>
            <person name="Terry A.Y."/>
            <person name="Boore J.L."/>
            <person name="Grigoriev I.V."/>
            <person name="Lindberg D.R."/>
            <person name="Seaver E.C."/>
            <person name="Weisblat D.A."/>
            <person name="Putnam N.H."/>
            <person name="Rokhsar D.S."/>
        </authorList>
    </citation>
    <scope>NUCLEOTIDE SEQUENCE</scope>
</reference>
<evidence type="ECO:0000313" key="4">
    <source>
        <dbReference type="EnsemblMetazoa" id="HelroP178132"/>
    </source>
</evidence>
<dbReference type="OrthoDB" id="6067009at2759"/>
<dbReference type="PROSITE" id="PS51257">
    <property type="entry name" value="PROKAR_LIPOPROTEIN"/>
    <property type="match status" value="1"/>
</dbReference>
<dbReference type="GO" id="GO:0009897">
    <property type="term" value="C:external side of plasma membrane"/>
    <property type="evidence" value="ECO:0000318"/>
    <property type="project" value="GO_Central"/>
</dbReference>
<dbReference type="PROSITE" id="PS00615">
    <property type="entry name" value="C_TYPE_LECTIN_1"/>
    <property type="match status" value="1"/>
</dbReference>